<dbReference type="PANTHER" id="PTHR23330">
    <property type="entry name" value="P300 TRANSCRIPTIONAL COFACTOR JMY-RELATED"/>
    <property type="match status" value="1"/>
</dbReference>
<dbReference type="PANTHER" id="PTHR23330:SF9">
    <property type="entry name" value="PROLINE-RICH PROTEIN 11"/>
    <property type="match status" value="1"/>
</dbReference>
<feature type="region of interest" description="Disordered" evidence="1">
    <location>
        <begin position="198"/>
        <end position="238"/>
    </location>
</feature>
<sequence>MTESMKLCSGNNRTHGRRASHLTASHFLALNSAATSRANTARTARSPHACKQESSTVTALSKHAGVGGRLPQPNIAAFPFFVLLAFGSHSCFAASDDGPVYFCLDTCFNATEPNEQLGVSYMYADTRCEKGGIGCREDIEGGLCRFCRTKPPFTQSGTSAQCPDCVYKYYGLPGAPGCSYGPNGAEAVCYPPPMPSPLPPSPSPPQFPPPNFPSPKPRPPPPPRPHPPPKWSPPPFWSTPAPAPIEDDYLGSSNFLDFGDNSKLFLPASPAPPPAKAPVEPASGLSVMGGALLLVGVILLALFGVCFWNRTYIIQLLSNENGDSGVGEVVNALGARCNMELVHKEDVVGTESTNWGGPKAAVFKMSKGARVRQQEDTTELAGPVDMQEDDPSAAADTEVIPKGGREKSKAKRQAYVEKSQLLSVADEAAEQL</sequence>
<feature type="transmembrane region" description="Helical" evidence="2">
    <location>
        <begin position="285"/>
        <end position="308"/>
    </location>
</feature>
<dbReference type="EMBL" id="HBIZ01061929">
    <property type="protein sequence ID" value="CAE0785665.1"/>
    <property type="molecule type" value="Transcribed_RNA"/>
</dbReference>
<evidence type="ECO:0000256" key="2">
    <source>
        <dbReference type="SAM" id="Phobius"/>
    </source>
</evidence>
<reference evidence="3" key="1">
    <citation type="submission" date="2021-01" db="EMBL/GenBank/DDBJ databases">
        <authorList>
            <person name="Corre E."/>
            <person name="Pelletier E."/>
            <person name="Niang G."/>
            <person name="Scheremetjew M."/>
            <person name="Finn R."/>
            <person name="Kale V."/>
            <person name="Holt S."/>
            <person name="Cochrane G."/>
            <person name="Meng A."/>
            <person name="Brown T."/>
            <person name="Cohen L."/>
        </authorList>
    </citation>
    <scope>NUCLEOTIDE SEQUENCE</scope>
    <source>
        <strain evidence="3">CCMP645</strain>
    </source>
</reference>
<keyword evidence="2" id="KW-0812">Transmembrane</keyword>
<name>A0A7S4C3C1_CHRCT</name>
<protein>
    <submittedName>
        <fullName evidence="3">Uncharacterized protein</fullName>
    </submittedName>
</protein>
<keyword evidence="2" id="KW-1133">Transmembrane helix</keyword>
<feature type="region of interest" description="Disordered" evidence="1">
    <location>
        <begin position="372"/>
        <end position="411"/>
    </location>
</feature>
<accession>A0A7S4C3C1</accession>
<evidence type="ECO:0000313" key="3">
    <source>
        <dbReference type="EMBL" id="CAE0785665.1"/>
    </source>
</evidence>
<organism evidence="3">
    <name type="scientific">Chrysotila carterae</name>
    <name type="common">Marine alga</name>
    <name type="synonym">Syracosphaera carterae</name>
    <dbReference type="NCBI Taxonomy" id="13221"/>
    <lineage>
        <taxon>Eukaryota</taxon>
        <taxon>Haptista</taxon>
        <taxon>Haptophyta</taxon>
        <taxon>Prymnesiophyceae</taxon>
        <taxon>Isochrysidales</taxon>
        <taxon>Isochrysidaceae</taxon>
        <taxon>Chrysotila</taxon>
    </lineage>
</organism>
<evidence type="ECO:0000256" key="1">
    <source>
        <dbReference type="SAM" id="MobiDB-lite"/>
    </source>
</evidence>
<dbReference type="AlphaFoldDB" id="A0A7S4C3C1"/>
<keyword evidence="2" id="KW-0472">Membrane</keyword>
<proteinExistence type="predicted"/>
<gene>
    <name evidence="3" type="ORF">PCAR00345_LOCUS38373</name>
</gene>